<dbReference type="Gene3D" id="2.170.270.10">
    <property type="entry name" value="SET domain"/>
    <property type="match status" value="1"/>
</dbReference>
<dbReference type="InterPro" id="IPR001214">
    <property type="entry name" value="SET_dom"/>
</dbReference>
<dbReference type="SUPFAM" id="SSF82199">
    <property type="entry name" value="SET domain"/>
    <property type="match status" value="1"/>
</dbReference>
<gene>
    <name evidence="5" type="ORF">V5O48_004929</name>
</gene>
<dbReference type="PANTHER" id="PTHR12350">
    <property type="entry name" value="HISTONE-LYSINE N-METHYLTRANSFERASE-RELATED"/>
    <property type="match status" value="1"/>
</dbReference>
<dbReference type="InterPro" id="IPR003616">
    <property type="entry name" value="Post-SET_dom"/>
</dbReference>
<evidence type="ECO:0000313" key="6">
    <source>
        <dbReference type="Proteomes" id="UP001465976"/>
    </source>
</evidence>
<evidence type="ECO:0000256" key="1">
    <source>
        <dbReference type="ARBA" id="ARBA00022603"/>
    </source>
</evidence>
<keyword evidence="1" id="KW-0489">Methyltransferase</keyword>
<evidence type="ECO:0000259" key="4">
    <source>
        <dbReference type="PROSITE" id="PS50868"/>
    </source>
</evidence>
<proteinExistence type="predicted"/>
<organism evidence="5 6">
    <name type="scientific">Marasmius crinis-equi</name>
    <dbReference type="NCBI Taxonomy" id="585013"/>
    <lineage>
        <taxon>Eukaryota</taxon>
        <taxon>Fungi</taxon>
        <taxon>Dikarya</taxon>
        <taxon>Basidiomycota</taxon>
        <taxon>Agaricomycotina</taxon>
        <taxon>Agaricomycetes</taxon>
        <taxon>Agaricomycetidae</taxon>
        <taxon>Agaricales</taxon>
        <taxon>Marasmiineae</taxon>
        <taxon>Marasmiaceae</taxon>
        <taxon>Marasmius</taxon>
    </lineage>
</organism>
<evidence type="ECO:0000256" key="2">
    <source>
        <dbReference type="ARBA" id="ARBA00022679"/>
    </source>
</evidence>
<dbReference type="Proteomes" id="UP001465976">
    <property type="component" value="Unassembled WGS sequence"/>
</dbReference>
<reference evidence="5 6" key="1">
    <citation type="submission" date="2024-02" db="EMBL/GenBank/DDBJ databases">
        <title>A draft genome for the cacao thread blight pathogen Marasmius crinis-equi.</title>
        <authorList>
            <person name="Cohen S.P."/>
            <person name="Baruah I.K."/>
            <person name="Amoako-Attah I."/>
            <person name="Bukari Y."/>
            <person name="Meinhardt L.W."/>
            <person name="Bailey B.A."/>
        </authorList>
    </citation>
    <scope>NUCLEOTIDE SEQUENCE [LARGE SCALE GENOMIC DNA]</scope>
    <source>
        <strain evidence="5 6">GH-76</strain>
    </source>
</reference>
<dbReference type="InterPro" id="IPR053201">
    <property type="entry name" value="Flavunoidine_N-MTase"/>
</dbReference>
<sequence length="163" mass="18526">MKPGYNSSYPNLMEVRLVAGNYMSSLHAKKSFFKGEVIADLALSRPAAQKTRFTVQVEADEHIELNSDLVYMNHSCDPNVAFDILQQRVVALQDIDVGSELTFFYPSTEWDAEEPFECRCGSKNCLKLFSGAKSIATEVLGKQLYISPHIWKLVKKRDELERM</sequence>
<dbReference type="PROSITE" id="PS50868">
    <property type="entry name" value="POST_SET"/>
    <property type="match status" value="1"/>
</dbReference>
<dbReference type="PANTHER" id="PTHR12350:SF19">
    <property type="entry name" value="SET DOMAIN-CONTAINING PROTEIN"/>
    <property type="match status" value="1"/>
</dbReference>
<dbReference type="Pfam" id="PF00856">
    <property type="entry name" value="SET"/>
    <property type="match status" value="1"/>
</dbReference>
<feature type="domain" description="Post-SET" evidence="4">
    <location>
        <begin position="114"/>
        <end position="130"/>
    </location>
</feature>
<keyword evidence="2" id="KW-0808">Transferase</keyword>
<comment type="caution">
    <text evidence="5">The sequence shown here is derived from an EMBL/GenBank/DDBJ whole genome shotgun (WGS) entry which is preliminary data.</text>
</comment>
<accession>A0ABR3FNN6</accession>
<keyword evidence="6" id="KW-1185">Reference proteome</keyword>
<dbReference type="EMBL" id="JBAHYK010000181">
    <property type="protein sequence ID" value="KAL0577049.1"/>
    <property type="molecule type" value="Genomic_DNA"/>
</dbReference>
<evidence type="ECO:0000313" key="5">
    <source>
        <dbReference type="EMBL" id="KAL0577049.1"/>
    </source>
</evidence>
<name>A0ABR3FNN6_9AGAR</name>
<evidence type="ECO:0000256" key="3">
    <source>
        <dbReference type="ARBA" id="ARBA00022691"/>
    </source>
</evidence>
<dbReference type="InterPro" id="IPR046341">
    <property type="entry name" value="SET_dom_sf"/>
</dbReference>
<protein>
    <recommendedName>
        <fullName evidence="4">Post-SET domain-containing protein</fullName>
    </recommendedName>
</protein>
<keyword evidence="3" id="KW-0949">S-adenosyl-L-methionine</keyword>